<feature type="transmembrane region" description="Helical" evidence="2">
    <location>
        <begin position="185"/>
        <end position="203"/>
    </location>
</feature>
<evidence type="ECO:0000313" key="3">
    <source>
        <dbReference type="EMBL" id="KAF2733007.1"/>
    </source>
</evidence>
<evidence type="ECO:0000256" key="2">
    <source>
        <dbReference type="SAM" id="Phobius"/>
    </source>
</evidence>
<accession>A0A9P4QSI7</accession>
<dbReference type="AlphaFoldDB" id="A0A9P4QSI7"/>
<keyword evidence="2" id="KW-0812">Transmembrane</keyword>
<feature type="region of interest" description="Disordered" evidence="1">
    <location>
        <begin position="1"/>
        <end position="45"/>
    </location>
</feature>
<feature type="non-terminal residue" evidence="3">
    <location>
        <position position="238"/>
    </location>
</feature>
<evidence type="ECO:0000313" key="4">
    <source>
        <dbReference type="Proteomes" id="UP000799444"/>
    </source>
</evidence>
<comment type="caution">
    <text evidence="3">The sequence shown here is derived from an EMBL/GenBank/DDBJ whole genome shotgun (WGS) entry which is preliminary data.</text>
</comment>
<organism evidence="3 4">
    <name type="scientific">Polyplosphaeria fusca</name>
    <dbReference type="NCBI Taxonomy" id="682080"/>
    <lineage>
        <taxon>Eukaryota</taxon>
        <taxon>Fungi</taxon>
        <taxon>Dikarya</taxon>
        <taxon>Ascomycota</taxon>
        <taxon>Pezizomycotina</taxon>
        <taxon>Dothideomycetes</taxon>
        <taxon>Pleosporomycetidae</taxon>
        <taxon>Pleosporales</taxon>
        <taxon>Tetraplosphaeriaceae</taxon>
        <taxon>Polyplosphaeria</taxon>
    </lineage>
</organism>
<keyword evidence="4" id="KW-1185">Reference proteome</keyword>
<keyword evidence="2" id="KW-0472">Membrane</keyword>
<dbReference type="Proteomes" id="UP000799444">
    <property type="component" value="Unassembled WGS sequence"/>
</dbReference>
<feature type="transmembrane region" description="Helical" evidence="2">
    <location>
        <begin position="155"/>
        <end position="173"/>
    </location>
</feature>
<dbReference type="OrthoDB" id="10656617at2759"/>
<evidence type="ECO:0008006" key="5">
    <source>
        <dbReference type="Google" id="ProtNLM"/>
    </source>
</evidence>
<evidence type="ECO:0000256" key="1">
    <source>
        <dbReference type="SAM" id="MobiDB-lite"/>
    </source>
</evidence>
<dbReference type="EMBL" id="ML996168">
    <property type="protein sequence ID" value="KAF2733007.1"/>
    <property type="molecule type" value="Genomic_DNA"/>
</dbReference>
<sequence length="238" mass="25485">MPTEKPTSHLKRPTVQSKRSSDSDSDHTQDKQLRPPPTYPEVLTLPIDKEMLSSSSSPISPTMSPTYVSSPQVLYHHPAPPPVAAAAAAGFSDLQHAQKESRGAGGVYAWHKSRLALRMLSTFLLLLAVFLTIGLQDPGRCSPGLSCEWTVSMVTVAPLLLLWNILDLLTLSLNHRGIHPTAHIALDFVLLAGLVAGCAYDVIGGEYRQPKVVGVVEGVAALCHAGLFGLDIAATVRL</sequence>
<name>A0A9P4QSI7_9PLEO</name>
<reference evidence="3" key="1">
    <citation type="journal article" date="2020" name="Stud. Mycol.">
        <title>101 Dothideomycetes genomes: a test case for predicting lifestyles and emergence of pathogens.</title>
        <authorList>
            <person name="Haridas S."/>
            <person name="Albert R."/>
            <person name="Binder M."/>
            <person name="Bloem J."/>
            <person name="Labutti K."/>
            <person name="Salamov A."/>
            <person name="Andreopoulos B."/>
            <person name="Baker S."/>
            <person name="Barry K."/>
            <person name="Bills G."/>
            <person name="Bluhm B."/>
            <person name="Cannon C."/>
            <person name="Castanera R."/>
            <person name="Culley D."/>
            <person name="Daum C."/>
            <person name="Ezra D."/>
            <person name="Gonzalez J."/>
            <person name="Henrissat B."/>
            <person name="Kuo A."/>
            <person name="Liang C."/>
            <person name="Lipzen A."/>
            <person name="Lutzoni F."/>
            <person name="Magnuson J."/>
            <person name="Mondo S."/>
            <person name="Nolan M."/>
            <person name="Ohm R."/>
            <person name="Pangilinan J."/>
            <person name="Park H.-J."/>
            <person name="Ramirez L."/>
            <person name="Alfaro M."/>
            <person name="Sun H."/>
            <person name="Tritt A."/>
            <person name="Yoshinaga Y."/>
            <person name="Zwiers L.-H."/>
            <person name="Turgeon B."/>
            <person name="Goodwin S."/>
            <person name="Spatafora J."/>
            <person name="Crous P."/>
            <person name="Grigoriev I."/>
        </authorList>
    </citation>
    <scope>NUCLEOTIDE SEQUENCE</scope>
    <source>
        <strain evidence="3">CBS 125425</strain>
    </source>
</reference>
<keyword evidence="2" id="KW-1133">Transmembrane helix</keyword>
<feature type="transmembrane region" description="Helical" evidence="2">
    <location>
        <begin position="215"/>
        <end position="236"/>
    </location>
</feature>
<proteinExistence type="predicted"/>
<feature type="transmembrane region" description="Helical" evidence="2">
    <location>
        <begin position="115"/>
        <end position="135"/>
    </location>
</feature>
<protein>
    <recommendedName>
        <fullName evidence="5">MARVEL domain-containing protein</fullName>
    </recommendedName>
</protein>
<feature type="compositionally biased region" description="Basic and acidic residues" evidence="1">
    <location>
        <begin position="19"/>
        <end position="33"/>
    </location>
</feature>
<gene>
    <name evidence="3" type="ORF">EJ04DRAFT_577971</name>
</gene>